<accession>A0A7K1FIY7</accession>
<sequence length="294" mass="30032">MSTAGSPPAESPPAGPDVLLDVTDGVAVITLNRPARGNAVTAAMGARYIDVLAEVEADTAVRAVVVTGSGSAFCAGADLTAVQGLADGEGAGAGSRVDAASLVGSYLRPLLIPKPFVAAMNGACAGVGLAVAMACDIRICAEKATITSSFARLGLVAEFGLSWILPRIVGVSAATDVLLSGRRFKGDEARSMGLVNEVRPQEDVLARAVEYARDLAANCSPASMALIKGQIHGDLDSSLEDSYLGAVGMMKESFGRPDLAEGVAAFKERRAPRFAALTADVVERAQSLRAAGSR</sequence>
<dbReference type="Gene3D" id="1.10.12.10">
    <property type="entry name" value="Lyase 2-enoyl-coa Hydratase, Chain A, domain 2"/>
    <property type="match status" value="1"/>
</dbReference>
<name>A0A7K1FIY7_9ACTN</name>
<dbReference type="EMBL" id="WLYK01000002">
    <property type="protein sequence ID" value="MTD14036.1"/>
    <property type="molecule type" value="Genomic_DNA"/>
</dbReference>
<dbReference type="PANTHER" id="PTHR11941:SF133">
    <property type="entry name" value="1,2-EPOXYPHENYLACETYL-COA ISOMERASE"/>
    <property type="match status" value="1"/>
</dbReference>
<proteinExistence type="inferred from homology"/>
<dbReference type="EC" id="4.2.1.17" evidence="3"/>
<reference evidence="3 4" key="1">
    <citation type="submission" date="2019-11" db="EMBL/GenBank/DDBJ databases">
        <authorList>
            <person name="Jiang L.-Q."/>
        </authorList>
    </citation>
    <scope>NUCLEOTIDE SEQUENCE [LARGE SCALE GENOMIC DNA]</scope>
    <source>
        <strain evidence="3 4">YIM 132087</strain>
    </source>
</reference>
<dbReference type="PANTHER" id="PTHR11941">
    <property type="entry name" value="ENOYL-COA HYDRATASE-RELATED"/>
    <property type="match status" value="1"/>
</dbReference>
<comment type="similarity">
    <text evidence="1">Belongs to the enoyl-CoA hydratase/isomerase family.</text>
</comment>
<keyword evidence="2 3" id="KW-0456">Lyase</keyword>
<dbReference type="RefSeq" id="WP_154768085.1">
    <property type="nucleotide sequence ID" value="NZ_WLYK01000002.1"/>
</dbReference>
<comment type="caution">
    <text evidence="3">The sequence shown here is derived from an EMBL/GenBank/DDBJ whole genome shotgun (WGS) entry which is preliminary data.</text>
</comment>
<organism evidence="3 4">
    <name type="scientific">Nakamurella alba</name>
    <dbReference type="NCBI Taxonomy" id="2665158"/>
    <lineage>
        <taxon>Bacteria</taxon>
        <taxon>Bacillati</taxon>
        <taxon>Actinomycetota</taxon>
        <taxon>Actinomycetes</taxon>
        <taxon>Nakamurellales</taxon>
        <taxon>Nakamurellaceae</taxon>
        <taxon>Nakamurella</taxon>
    </lineage>
</organism>
<dbReference type="GO" id="GO:0004300">
    <property type="term" value="F:enoyl-CoA hydratase activity"/>
    <property type="evidence" value="ECO:0007669"/>
    <property type="project" value="UniProtKB-EC"/>
</dbReference>
<protein>
    <submittedName>
        <fullName evidence="3">Enoyl-CoA hydratase</fullName>
        <ecNumber evidence="3">4.2.1.17</ecNumber>
    </submittedName>
</protein>
<dbReference type="Pfam" id="PF00378">
    <property type="entry name" value="ECH_1"/>
    <property type="match status" value="1"/>
</dbReference>
<dbReference type="InterPro" id="IPR014748">
    <property type="entry name" value="Enoyl-CoA_hydra_C"/>
</dbReference>
<evidence type="ECO:0000256" key="1">
    <source>
        <dbReference type="ARBA" id="ARBA00005254"/>
    </source>
</evidence>
<dbReference type="GO" id="GO:0006635">
    <property type="term" value="P:fatty acid beta-oxidation"/>
    <property type="evidence" value="ECO:0007669"/>
    <property type="project" value="TreeGrafter"/>
</dbReference>
<dbReference type="Gene3D" id="3.90.226.10">
    <property type="entry name" value="2-enoyl-CoA Hydratase, Chain A, domain 1"/>
    <property type="match status" value="1"/>
</dbReference>
<dbReference type="CDD" id="cd06558">
    <property type="entry name" value="crotonase-like"/>
    <property type="match status" value="1"/>
</dbReference>
<keyword evidence="4" id="KW-1185">Reference proteome</keyword>
<dbReference type="InterPro" id="IPR001753">
    <property type="entry name" value="Enoyl-CoA_hydra/iso"/>
</dbReference>
<gene>
    <name evidence="3" type="ORF">GIS00_08775</name>
</gene>
<evidence type="ECO:0000313" key="4">
    <source>
        <dbReference type="Proteomes" id="UP000460221"/>
    </source>
</evidence>
<dbReference type="AlphaFoldDB" id="A0A7K1FIY7"/>
<dbReference type="Proteomes" id="UP000460221">
    <property type="component" value="Unassembled WGS sequence"/>
</dbReference>
<dbReference type="SUPFAM" id="SSF52096">
    <property type="entry name" value="ClpP/crotonase"/>
    <property type="match status" value="1"/>
</dbReference>
<evidence type="ECO:0000313" key="3">
    <source>
        <dbReference type="EMBL" id="MTD14036.1"/>
    </source>
</evidence>
<dbReference type="InterPro" id="IPR029045">
    <property type="entry name" value="ClpP/crotonase-like_dom_sf"/>
</dbReference>
<evidence type="ECO:0000256" key="2">
    <source>
        <dbReference type="ARBA" id="ARBA00023239"/>
    </source>
</evidence>